<dbReference type="Proteomes" id="UP000053732">
    <property type="component" value="Unassembled WGS sequence"/>
</dbReference>
<proteinExistence type="predicted"/>
<sequence length="119" mass="13518">MFKKAHPLASRPIWGVFSVQATVGNGALEKSQGTSPFHEALKHNLKHLIYCFIHRGGTKSINNLTRTLHFIHKHRIEQHLLNKTNDLNLTWTMLQQTSLYQNLTPDIAGKLFATCLVMS</sequence>
<dbReference type="AlphaFoldDB" id="A0A0G4P0D6"/>
<dbReference type="STRING" id="1429867.A0A0G4P0D6"/>
<keyword evidence="2" id="KW-1185">Reference proteome</keyword>
<name>A0A0G4P0D6_PENC3</name>
<dbReference type="InterPro" id="IPR036291">
    <property type="entry name" value="NAD(P)-bd_dom_sf"/>
</dbReference>
<accession>A0A0G4P0D6</accession>
<evidence type="ECO:0000313" key="2">
    <source>
        <dbReference type="Proteomes" id="UP000053732"/>
    </source>
</evidence>
<dbReference type="Gene3D" id="3.40.50.720">
    <property type="entry name" value="NAD(P)-binding Rossmann-like Domain"/>
    <property type="match status" value="1"/>
</dbReference>
<dbReference type="Gene3D" id="3.90.25.10">
    <property type="entry name" value="UDP-galactose 4-epimerase, domain 1"/>
    <property type="match status" value="1"/>
</dbReference>
<protein>
    <submittedName>
        <fullName evidence="1">Str. FM013</fullName>
    </submittedName>
</protein>
<dbReference type="SUPFAM" id="SSF51735">
    <property type="entry name" value="NAD(P)-binding Rossmann-fold domains"/>
    <property type="match status" value="1"/>
</dbReference>
<dbReference type="EMBL" id="HG793136">
    <property type="protein sequence ID" value="CRL19770.1"/>
    <property type="molecule type" value="Genomic_DNA"/>
</dbReference>
<reference evidence="1 2" key="1">
    <citation type="journal article" date="2014" name="Nat. Commun.">
        <title>Multiple recent horizontal transfers of a large genomic region in cheese making fungi.</title>
        <authorList>
            <person name="Cheeseman K."/>
            <person name="Ropars J."/>
            <person name="Renault P."/>
            <person name="Dupont J."/>
            <person name="Gouzy J."/>
            <person name="Branca A."/>
            <person name="Abraham A.L."/>
            <person name="Ceppi M."/>
            <person name="Conseiller E."/>
            <person name="Debuchy R."/>
            <person name="Malagnac F."/>
            <person name="Goarin A."/>
            <person name="Silar P."/>
            <person name="Lacoste S."/>
            <person name="Sallet E."/>
            <person name="Bensimon A."/>
            <person name="Giraud T."/>
            <person name="Brygoo Y."/>
        </authorList>
    </citation>
    <scope>NUCLEOTIDE SEQUENCE [LARGE SCALE GENOMIC DNA]</scope>
    <source>
        <strain evidence="2">FM 013</strain>
    </source>
</reference>
<organism evidence="1 2">
    <name type="scientific">Penicillium camemberti (strain FM 013)</name>
    <dbReference type="NCBI Taxonomy" id="1429867"/>
    <lineage>
        <taxon>Eukaryota</taxon>
        <taxon>Fungi</taxon>
        <taxon>Dikarya</taxon>
        <taxon>Ascomycota</taxon>
        <taxon>Pezizomycotina</taxon>
        <taxon>Eurotiomycetes</taxon>
        <taxon>Eurotiomycetidae</taxon>
        <taxon>Eurotiales</taxon>
        <taxon>Aspergillaceae</taxon>
        <taxon>Penicillium</taxon>
    </lineage>
</organism>
<evidence type="ECO:0000313" key="1">
    <source>
        <dbReference type="EMBL" id="CRL19770.1"/>
    </source>
</evidence>
<gene>
    <name evidence="1" type="ORF">PCAMFM013_S003g000561</name>
</gene>